<accession>A0ABZ2HDE1</accession>
<feature type="region of interest" description="Disordered" evidence="10">
    <location>
        <begin position="363"/>
        <end position="385"/>
    </location>
</feature>
<keyword evidence="12" id="KW-1185">Reference proteome</keyword>
<evidence type="ECO:0000256" key="7">
    <source>
        <dbReference type="ARBA" id="ARBA00023134"/>
    </source>
</evidence>
<evidence type="ECO:0000256" key="1">
    <source>
        <dbReference type="ARBA" id="ARBA00001936"/>
    </source>
</evidence>
<dbReference type="PANTHER" id="PTHR43749">
    <property type="entry name" value="RNA-SPLICING LIGASE RTCB"/>
    <property type="match status" value="1"/>
</dbReference>
<evidence type="ECO:0000256" key="8">
    <source>
        <dbReference type="ARBA" id="ARBA00023211"/>
    </source>
</evidence>
<evidence type="ECO:0000256" key="4">
    <source>
        <dbReference type="ARBA" id="ARBA00022723"/>
    </source>
</evidence>
<keyword evidence="8" id="KW-0464">Manganese</keyword>
<evidence type="ECO:0000256" key="2">
    <source>
        <dbReference type="ARBA" id="ARBA00012726"/>
    </source>
</evidence>
<dbReference type="SUPFAM" id="SSF103365">
    <property type="entry name" value="Hypothetical protein PH1602"/>
    <property type="match status" value="1"/>
</dbReference>
<organism evidence="11 12">
    <name type="scientific">Roseovarius phycicola</name>
    <dbReference type="NCBI Taxonomy" id="3080976"/>
    <lineage>
        <taxon>Bacteria</taxon>
        <taxon>Pseudomonadati</taxon>
        <taxon>Pseudomonadota</taxon>
        <taxon>Alphaproteobacteria</taxon>
        <taxon>Rhodobacterales</taxon>
        <taxon>Roseobacteraceae</taxon>
        <taxon>Roseovarius</taxon>
    </lineage>
</organism>
<proteinExistence type="predicted"/>
<keyword evidence="7" id="KW-0342">GTP-binding</keyword>
<protein>
    <recommendedName>
        <fullName evidence="2">3'-phosphate/5'-hydroxy nucleic acid ligase</fullName>
        <ecNumber evidence="2">6.5.1.8</ecNumber>
    </recommendedName>
</protein>
<dbReference type="InterPro" id="IPR036025">
    <property type="entry name" value="RtcB-like_sf"/>
</dbReference>
<feature type="region of interest" description="Disordered" evidence="10">
    <location>
        <begin position="449"/>
        <end position="468"/>
    </location>
</feature>
<dbReference type="InterPro" id="IPR001233">
    <property type="entry name" value="RtcB"/>
</dbReference>
<dbReference type="EMBL" id="CP146069">
    <property type="protein sequence ID" value="WWR45097.1"/>
    <property type="molecule type" value="Genomic_DNA"/>
</dbReference>
<keyword evidence="5" id="KW-0547">Nucleotide-binding</keyword>
<sequence length="468" mass="50962">MTVTGKDLIELGFEEGPELGRAIETVNALGLEGQALTTWVVANKPAPRIKLQENPGYRFNLEAETEDEVDNVAKVRATMDVLMRTPTLVDGAVMPDACPAGPEGTIPVGGVAVARNAIHPGMHSADICCSVMVTEFADAEPQDILNAIHEATHFGPGGRPNGMRFTMSPELYDAFRANAFLNDNKILQAAQEHLGTQGDGNHFAYVGRSEASGATCLVTHHGSRGPGAGLYKLGMRCAEGYRTKLSEGVKKQNAWIPADTADGEAYWEALQLIRKWTKSNHNALHQRAAMIAGADVRERFWNEHNFVFRKGDLFYHAKGATPIDPEMLPDTSGTQIIPMNMAEPVLLVRGAVHDGNLGFAPHGAGRNMSRSAHKRALEGRSDQSVFDEETEGLDVRFYSGNVDVSELPTAYKSASAVQAQMKQFDLADTVDRILPYGSIMAGDWERDAPWKKRAAAKRAARARREARS</sequence>
<dbReference type="Pfam" id="PF01139">
    <property type="entry name" value="RtcB"/>
    <property type="match status" value="1"/>
</dbReference>
<dbReference type="RefSeq" id="WP_338547981.1">
    <property type="nucleotide sequence ID" value="NZ_CP146069.1"/>
</dbReference>
<keyword evidence="4" id="KW-0479">Metal-binding</keyword>
<dbReference type="InterPro" id="IPR052915">
    <property type="entry name" value="RtcB-like"/>
</dbReference>
<evidence type="ECO:0000256" key="6">
    <source>
        <dbReference type="ARBA" id="ARBA00022800"/>
    </source>
</evidence>
<dbReference type="PANTHER" id="PTHR43749:SF2">
    <property type="entry name" value="RNA-SPLICING LIGASE RTCB"/>
    <property type="match status" value="1"/>
</dbReference>
<gene>
    <name evidence="11" type="ORF">RZ517_09725</name>
</gene>
<name>A0ABZ2HDE1_9RHOB</name>
<reference evidence="11 12" key="1">
    <citation type="submission" date="2023-10" db="EMBL/GenBank/DDBJ databases">
        <title>Roseovarius strain S88 nov., isolated from a marine algae.</title>
        <authorList>
            <person name="Lee M.W."/>
            <person name="Lee J.K."/>
            <person name="Kim J.M."/>
            <person name="Choi D.G."/>
            <person name="Baek J.H."/>
            <person name="Bayburt H."/>
            <person name="Jung J.J."/>
            <person name="Han D.M."/>
            <person name="Jeon C.O."/>
        </authorList>
    </citation>
    <scope>NUCLEOTIDE SEQUENCE [LARGE SCALE GENOMIC DNA]</scope>
    <source>
        <strain evidence="11 12">S88</strain>
    </source>
</reference>
<dbReference type="Proteomes" id="UP001364156">
    <property type="component" value="Chromosome"/>
</dbReference>
<evidence type="ECO:0000313" key="11">
    <source>
        <dbReference type="EMBL" id="WWR45097.1"/>
    </source>
</evidence>
<keyword evidence="3" id="KW-0436">Ligase</keyword>
<dbReference type="EC" id="6.5.1.8" evidence="2"/>
<dbReference type="Gene3D" id="3.90.1860.10">
    <property type="entry name" value="tRNA-splicing ligase RtcB"/>
    <property type="match status" value="1"/>
</dbReference>
<comment type="cofactor">
    <cofactor evidence="1">
        <name>Mn(2+)</name>
        <dbReference type="ChEBI" id="CHEBI:29035"/>
    </cofactor>
</comment>
<evidence type="ECO:0000256" key="3">
    <source>
        <dbReference type="ARBA" id="ARBA00022598"/>
    </source>
</evidence>
<evidence type="ECO:0000313" key="12">
    <source>
        <dbReference type="Proteomes" id="UP001364156"/>
    </source>
</evidence>
<evidence type="ECO:0000256" key="5">
    <source>
        <dbReference type="ARBA" id="ARBA00022741"/>
    </source>
</evidence>
<feature type="compositionally biased region" description="Basic residues" evidence="10">
    <location>
        <begin position="451"/>
        <end position="461"/>
    </location>
</feature>
<evidence type="ECO:0000256" key="10">
    <source>
        <dbReference type="SAM" id="MobiDB-lite"/>
    </source>
</evidence>
<keyword evidence="6" id="KW-0692">RNA repair</keyword>
<comment type="catalytic activity">
    <reaction evidence="9">
        <text>a 3'-end 3'-phospho-ribonucleotide-RNA + a 5'-end dephospho-ribonucleoside-RNA + GTP = a ribonucleotidyl-ribonucleotide-RNA + GMP + diphosphate</text>
        <dbReference type="Rhea" id="RHEA:68076"/>
        <dbReference type="Rhea" id="RHEA-COMP:10463"/>
        <dbReference type="Rhea" id="RHEA-COMP:13936"/>
        <dbReference type="Rhea" id="RHEA-COMP:17355"/>
        <dbReference type="ChEBI" id="CHEBI:33019"/>
        <dbReference type="ChEBI" id="CHEBI:37565"/>
        <dbReference type="ChEBI" id="CHEBI:58115"/>
        <dbReference type="ChEBI" id="CHEBI:83062"/>
        <dbReference type="ChEBI" id="CHEBI:138284"/>
        <dbReference type="ChEBI" id="CHEBI:173118"/>
        <dbReference type="EC" id="6.5.1.8"/>
    </reaction>
</comment>
<evidence type="ECO:0000256" key="9">
    <source>
        <dbReference type="ARBA" id="ARBA00047746"/>
    </source>
</evidence>